<dbReference type="Gene3D" id="3.30.63.10">
    <property type="entry name" value="Guanylate Kinase phosphate binding domain"/>
    <property type="match status" value="1"/>
</dbReference>
<reference evidence="11" key="1">
    <citation type="journal article" date="2021" name="Microb. Physiol.">
        <title>Proteogenomic Insights into the Physiology of Marine, Sulfate-Reducing, Filamentous Desulfonema limicola and Desulfonema magnum.</title>
        <authorList>
            <person name="Schnaars V."/>
            <person name="Wohlbrand L."/>
            <person name="Scheve S."/>
            <person name="Hinrichs C."/>
            <person name="Reinhardt R."/>
            <person name="Rabus R."/>
        </authorList>
    </citation>
    <scope>NUCLEOTIDE SEQUENCE</scope>
    <source>
        <strain evidence="11">5ac10</strain>
    </source>
</reference>
<evidence type="ECO:0000256" key="9">
    <source>
        <dbReference type="HAMAP-Rule" id="MF_00328"/>
    </source>
</evidence>
<dbReference type="PROSITE" id="PS00856">
    <property type="entry name" value="GUANYLATE_KINASE_1"/>
    <property type="match status" value="1"/>
</dbReference>
<gene>
    <name evidence="9 11" type="primary">gmk</name>
    <name evidence="11" type="ORF">dnl_32900</name>
</gene>
<name>A0A975B970_9BACT</name>
<proteinExistence type="inferred from homology"/>
<evidence type="ECO:0000256" key="4">
    <source>
        <dbReference type="ARBA" id="ARBA00022679"/>
    </source>
</evidence>
<dbReference type="HAMAP" id="MF_00328">
    <property type="entry name" value="Guanylate_kinase"/>
    <property type="match status" value="1"/>
</dbReference>
<comment type="subcellular location">
    <subcellularLocation>
        <location evidence="9">Cytoplasm</location>
    </subcellularLocation>
</comment>
<evidence type="ECO:0000256" key="8">
    <source>
        <dbReference type="ARBA" id="ARBA00030128"/>
    </source>
</evidence>
<dbReference type="Pfam" id="PF00625">
    <property type="entry name" value="Guanylate_kin"/>
    <property type="match status" value="1"/>
</dbReference>
<evidence type="ECO:0000313" key="12">
    <source>
        <dbReference type="Proteomes" id="UP000663720"/>
    </source>
</evidence>
<dbReference type="NCBIfam" id="TIGR03263">
    <property type="entry name" value="guanyl_kin"/>
    <property type="match status" value="1"/>
</dbReference>
<dbReference type="InterPro" id="IPR017665">
    <property type="entry name" value="Guanylate_kinase"/>
</dbReference>
<dbReference type="PROSITE" id="PS50052">
    <property type="entry name" value="GUANYLATE_KINASE_2"/>
    <property type="match status" value="1"/>
</dbReference>
<evidence type="ECO:0000256" key="6">
    <source>
        <dbReference type="ARBA" id="ARBA00022777"/>
    </source>
</evidence>
<comment type="similarity">
    <text evidence="1 9">Belongs to the guanylate kinase family.</text>
</comment>
<evidence type="ECO:0000256" key="3">
    <source>
        <dbReference type="ARBA" id="ARBA00016296"/>
    </source>
</evidence>
<dbReference type="InterPro" id="IPR020590">
    <property type="entry name" value="Guanylate_kinase_CS"/>
</dbReference>
<keyword evidence="5 9" id="KW-0547">Nucleotide-binding</keyword>
<keyword evidence="9" id="KW-0963">Cytoplasm</keyword>
<dbReference type="EMBL" id="CP061799">
    <property type="protein sequence ID" value="QTA80972.1"/>
    <property type="molecule type" value="Genomic_DNA"/>
</dbReference>
<evidence type="ECO:0000256" key="1">
    <source>
        <dbReference type="ARBA" id="ARBA00005790"/>
    </source>
</evidence>
<comment type="function">
    <text evidence="9">Essential for recycling GMP and indirectly, cGMP.</text>
</comment>
<dbReference type="CDD" id="cd00071">
    <property type="entry name" value="GMPK"/>
    <property type="match status" value="1"/>
</dbReference>
<dbReference type="Gene3D" id="3.40.50.300">
    <property type="entry name" value="P-loop containing nucleotide triphosphate hydrolases"/>
    <property type="match status" value="1"/>
</dbReference>
<keyword evidence="12" id="KW-1185">Reference proteome</keyword>
<evidence type="ECO:0000259" key="10">
    <source>
        <dbReference type="PROSITE" id="PS50052"/>
    </source>
</evidence>
<dbReference type="PANTHER" id="PTHR23117">
    <property type="entry name" value="GUANYLATE KINASE-RELATED"/>
    <property type="match status" value="1"/>
</dbReference>
<evidence type="ECO:0000313" key="11">
    <source>
        <dbReference type="EMBL" id="QTA80972.1"/>
    </source>
</evidence>
<dbReference type="GO" id="GO:0004385">
    <property type="term" value="F:GMP kinase activity"/>
    <property type="evidence" value="ECO:0007669"/>
    <property type="project" value="UniProtKB-UniRule"/>
</dbReference>
<dbReference type="GO" id="GO:0005829">
    <property type="term" value="C:cytosol"/>
    <property type="evidence" value="ECO:0007669"/>
    <property type="project" value="TreeGrafter"/>
</dbReference>
<dbReference type="KEGG" id="dli:dnl_32900"/>
<keyword evidence="7 9" id="KW-0067">ATP-binding</keyword>
<evidence type="ECO:0000256" key="5">
    <source>
        <dbReference type="ARBA" id="ARBA00022741"/>
    </source>
</evidence>
<keyword evidence="6 9" id="KW-0418">Kinase</keyword>
<accession>A0A975B970</accession>
<dbReference type="InterPro" id="IPR027417">
    <property type="entry name" value="P-loop_NTPase"/>
</dbReference>
<dbReference type="FunFam" id="3.30.63.10:FF:000002">
    <property type="entry name" value="Guanylate kinase 1"/>
    <property type="match status" value="1"/>
</dbReference>
<sequence length="190" mass="21367">MSFNKGILFIVSAPSGAGKTTICQAVLNNIKDMHYSISYTTRNPRGNEKNGVEYFFITKEEFLKGIESGKWAEWAEVHGNYYGTSSETLNQVLDAGKNIILDIDVQGTYKILEKYPDAVTIFIMPPDFNTLRIRMESRAADSPEVIDRRMKNAINEIAQKDNYSHIIVNDDLDKAVSQLTSIIKSCCINS</sequence>
<dbReference type="InterPro" id="IPR008145">
    <property type="entry name" value="GK/Ca_channel_bsu"/>
</dbReference>
<dbReference type="SUPFAM" id="SSF52540">
    <property type="entry name" value="P-loop containing nucleoside triphosphate hydrolases"/>
    <property type="match status" value="1"/>
</dbReference>
<dbReference type="SMART" id="SM00072">
    <property type="entry name" value="GuKc"/>
    <property type="match status" value="1"/>
</dbReference>
<protein>
    <recommendedName>
        <fullName evidence="3 9">Guanylate kinase</fullName>
        <ecNumber evidence="2 9">2.7.4.8</ecNumber>
    </recommendedName>
    <alternativeName>
        <fullName evidence="8 9">GMP kinase</fullName>
    </alternativeName>
</protein>
<dbReference type="RefSeq" id="WP_207687059.1">
    <property type="nucleotide sequence ID" value="NZ_CP061799.1"/>
</dbReference>
<feature type="domain" description="Guanylate kinase-like" evidence="10">
    <location>
        <begin position="6"/>
        <end position="184"/>
    </location>
</feature>
<organism evidence="11 12">
    <name type="scientific">Desulfonema limicola</name>
    <dbReference type="NCBI Taxonomy" id="45656"/>
    <lineage>
        <taxon>Bacteria</taxon>
        <taxon>Pseudomonadati</taxon>
        <taxon>Thermodesulfobacteriota</taxon>
        <taxon>Desulfobacteria</taxon>
        <taxon>Desulfobacterales</taxon>
        <taxon>Desulfococcaceae</taxon>
        <taxon>Desulfonema</taxon>
    </lineage>
</organism>
<evidence type="ECO:0000256" key="7">
    <source>
        <dbReference type="ARBA" id="ARBA00022840"/>
    </source>
</evidence>
<feature type="binding site" evidence="9">
    <location>
        <begin position="13"/>
        <end position="20"/>
    </location>
    <ligand>
        <name>ATP</name>
        <dbReference type="ChEBI" id="CHEBI:30616"/>
    </ligand>
</feature>
<comment type="catalytic activity">
    <reaction evidence="9">
        <text>GMP + ATP = GDP + ADP</text>
        <dbReference type="Rhea" id="RHEA:20780"/>
        <dbReference type="ChEBI" id="CHEBI:30616"/>
        <dbReference type="ChEBI" id="CHEBI:58115"/>
        <dbReference type="ChEBI" id="CHEBI:58189"/>
        <dbReference type="ChEBI" id="CHEBI:456216"/>
        <dbReference type="EC" id="2.7.4.8"/>
    </reaction>
</comment>
<dbReference type="GO" id="GO:0005524">
    <property type="term" value="F:ATP binding"/>
    <property type="evidence" value="ECO:0007669"/>
    <property type="project" value="UniProtKB-UniRule"/>
</dbReference>
<evidence type="ECO:0000256" key="2">
    <source>
        <dbReference type="ARBA" id="ARBA00012961"/>
    </source>
</evidence>
<dbReference type="AlphaFoldDB" id="A0A975B970"/>
<dbReference type="InterPro" id="IPR008144">
    <property type="entry name" value="Guanylate_kin-like_dom"/>
</dbReference>
<dbReference type="PANTHER" id="PTHR23117:SF13">
    <property type="entry name" value="GUANYLATE KINASE"/>
    <property type="match status" value="1"/>
</dbReference>
<dbReference type="EC" id="2.7.4.8" evidence="2 9"/>
<dbReference type="Proteomes" id="UP000663720">
    <property type="component" value="Chromosome"/>
</dbReference>
<keyword evidence="4 9" id="KW-0808">Transferase</keyword>